<dbReference type="EMBL" id="JAMQGO010000005">
    <property type="protein sequence ID" value="MCM2562322.1"/>
    <property type="molecule type" value="Genomic_DNA"/>
</dbReference>
<dbReference type="Proteomes" id="UP001203036">
    <property type="component" value="Unassembled WGS sequence"/>
</dbReference>
<keyword evidence="2" id="KW-1185">Reference proteome</keyword>
<reference evidence="1" key="1">
    <citation type="submission" date="2022-06" db="EMBL/GenBank/DDBJ databases">
        <title>Lutimaribacter sp. EGI FJ00013, a novel bacterium isolated from a salt lake sediment enrichment.</title>
        <authorList>
            <person name="Gao L."/>
            <person name="Fang B.-Z."/>
            <person name="Li W.-J."/>
        </authorList>
    </citation>
    <scope>NUCLEOTIDE SEQUENCE</scope>
    <source>
        <strain evidence="1">EGI FJ00013</strain>
    </source>
</reference>
<sequence>MTQDQPYVHDTDAPGKALILQEGLRLFARKGLSATSIRDIAQATGLSNPALYKHFATKDQLALVLFERLYRAQLQRVSRTTGQSSTFRLKFRAFLETGFRAVDEHPEATVFVADNLRTLWPHMPDGLKSRTMLSVLRDIIQLGRSEGDVASSVDENMQLALVVGMLENITRQVFFGSLAHPALAQLDDAEHLLRKALR</sequence>
<protein>
    <submittedName>
        <fullName evidence="1">TetR/AcrR family transcriptional regulator</fullName>
    </submittedName>
</protein>
<proteinExistence type="predicted"/>
<evidence type="ECO:0000313" key="2">
    <source>
        <dbReference type="Proteomes" id="UP001203036"/>
    </source>
</evidence>
<accession>A0ACC5ZVK8</accession>
<evidence type="ECO:0000313" key="1">
    <source>
        <dbReference type="EMBL" id="MCM2562322.1"/>
    </source>
</evidence>
<organism evidence="1 2">
    <name type="scientific">Lutimaribacter degradans</name>
    <dbReference type="NCBI Taxonomy" id="2945989"/>
    <lineage>
        <taxon>Bacteria</taxon>
        <taxon>Pseudomonadati</taxon>
        <taxon>Pseudomonadota</taxon>
        <taxon>Alphaproteobacteria</taxon>
        <taxon>Rhodobacterales</taxon>
        <taxon>Roseobacteraceae</taxon>
        <taxon>Lutimaribacter</taxon>
    </lineage>
</organism>
<comment type="caution">
    <text evidence="1">The sequence shown here is derived from an EMBL/GenBank/DDBJ whole genome shotgun (WGS) entry which is preliminary data.</text>
</comment>
<gene>
    <name evidence="1" type="ORF">M8744_09205</name>
</gene>
<name>A0ACC5ZVK8_9RHOB</name>